<evidence type="ECO:0000259" key="2">
    <source>
        <dbReference type="Pfam" id="PF02608"/>
    </source>
</evidence>
<evidence type="ECO:0000313" key="3">
    <source>
        <dbReference type="EMBL" id="AMK53506.1"/>
    </source>
</evidence>
<dbReference type="OrthoDB" id="9769871at2"/>
<name>A0A140DS79_9FIRM</name>
<keyword evidence="4" id="KW-1185">Reference proteome</keyword>
<dbReference type="KEGG" id="fro:AALO17_03720"/>
<protein>
    <recommendedName>
        <fullName evidence="2">ABC transporter substrate-binding protein PnrA-like domain-containing protein</fullName>
    </recommendedName>
</protein>
<proteinExistence type="predicted"/>
<keyword evidence="1" id="KW-0732">Signal</keyword>
<feature type="domain" description="ABC transporter substrate-binding protein PnrA-like" evidence="2">
    <location>
        <begin position="295"/>
        <end position="444"/>
    </location>
</feature>
<dbReference type="InterPro" id="IPR003760">
    <property type="entry name" value="PnrA-like"/>
</dbReference>
<dbReference type="Pfam" id="PF02608">
    <property type="entry name" value="Bmp"/>
    <property type="match status" value="1"/>
</dbReference>
<reference evidence="3 4" key="1">
    <citation type="journal article" date="2016" name="Gut Pathog.">
        <title>Whole genome sequencing of "Faecalibaculum rodentium" ALO17, isolated from C57BL/6J laboratory mouse feces.</title>
        <authorList>
            <person name="Lim S."/>
            <person name="Chang D.H."/>
            <person name="Ahn S."/>
            <person name="Kim B.C."/>
        </authorList>
    </citation>
    <scope>NUCLEOTIDE SEQUENCE [LARGE SCALE GENOMIC DNA]</scope>
    <source>
        <strain evidence="3 4">Alo17</strain>
    </source>
</reference>
<dbReference type="Proteomes" id="UP000069771">
    <property type="component" value="Chromosome"/>
</dbReference>
<dbReference type="PANTHER" id="PTHR43208:SF1">
    <property type="entry name" value="ABC TRANSPORTER SUBSTRATE-BINDING PROTEIN"/>
    <property type="match status" value="1"/>
</dbReference>
<dbReference type="GeneID" id="78477231"/>
<evidence type="ECO:0000313" key="4">
    <source>
        <dbReference type="Proteomes" id="UP000069771"/>
    </source>
</evidence>
<gene>
    <name evidence="3" type="ORF">AALO17_03720</name>
</gene>
<dbReference type="InterPro" id="IPR052910">
    <property type="entry name" value="ABC-Purine-Binding"/>
</dbReference>
<dbReference type="AlphaFoldDB" id="A0A140DS79"/>
<dbReference type="EMBL" id="CP011391">
    <property type="protein sequence ID" value="AMK53506.1"/>
    <property type="molecule type" value="Genomic_DNA"/>
</dbReference>
<organism evidence="3 4">
    <name type="scientific">Faecalibaculum rodentium</name>
    <dbReference type="NCBI Taxonomy" id="1702221"/>
    <lineage>
        <taxon>Bacteria</taxon>
        <taxon>Bacillati</taxon>
        <taxon>Bacillota</taxon>
        <taxon>Erysipelotrichia</taxon>
        <taxon>Erysipelotrichales</taxon>
        <taxon>Erysipelotrichaceae</taxon>
        <taxon>Faecalibaculum</taxon>
    </lineage>
</organism>
<dbReference type="STRING" id="1702221.AALO17_03720"/>
<sequence>MSLEVYEQARKIGLRCVKTRAAEGLDPYLPALEDEKLKILKTQELPVTAIPLDRVTGTRTRGRTNSFAADFMPLLEPASEFAGKWTRLYEAQLEEGIREPILCVEYLGHFYVQEGNKRVSVLKYLKAPEIMAKVTRLIPENDHSPEMEAYFESLEAQAKTGASYLHFVTPGSWKRLDFVLGADDEPWSEKMREDVRSAWNRFSQIFLKLGGSQLQIPAGDAFLLFLEIYGLKDFDDIGNGELERQIRKVWADFSVWPEKPRATVETDTEEDRKSLLSRLYGEPRAAFIYRRDPETSAWTRHHEQGRAYLNREMPEVDTRAWFEVNTPEQEMAAMEEAVKKGYDVIFTTSPEMLRSSIRFGAAHPEIKMFNCSLNTLTGHIRTYFGRRYESQFLSGLIAGILTVSGHIGYLADYPIYGNIASLNAFALGALMTNPEARVYLDWSTTKESAGHIPRDTDLVFIAGIDFDPNVITSREFGLYDLREGKFVKVTYDLEYWGQFYTKMMQRIRNRRWYEEHGEAGQSVNYWWGVSNGMIDLEMTKVVPEQTRRLIGIVRENLRHGLRPFRDELRDQEGQIRCRQGETLSTEQLMDMDWLLSNIIGSIPGLDDFTDEATGVIRTHGISRVKESA</sequence>
<dbReference type="Gene3D" id="3.40.50.2300">
    <property type="match status" value="2"/>
</dbReference>
<evidence type="ECO:0000256" key="1">
    <source>
        <dbReference type="ARBA" id="ARBA00022729"/>
    </source>
</evidence>
<accession>A0A140DS79</accession>
<dbReference type="PANTHER" id="PTHR43208">
    <property type="entry name" value="ABC TRANSPORTER SUBSTRATE-BINDING PROTEIN"/>
    <property type="match status" value="1"/>
</dbReference>
<dbReference type="RefSeq" id="WP_067554709.1">
    <property type="nucleotide sequence ID" value="NZ_CAKOCV010000056.1"/>
</dbReference>
<dbReference type="GO" id="GO:0005886">
    <property type="term" value="C:plasma membrane"/>
    <property type="evidence" value="ECO:0007669"/>
    <property type="project" value="InterPro"/>
</dbReference>